<evidence type="ECO:0000313" key="2">
    <source>
        <dbReference type="Proteomes" id="UP000826271"/>
    </source>
</evidence>
<dbReference type="InterPro" id="IPR055298">
    <property type="entry name" value="AtLOH3-like"/>
</dbReference>
<protein>
    <submittedName>
        <fullName evidence="1">Uncharacterized protein</fullName>
    </submittedName>
</protein>
<dbReference type="Proteomes" id="UP000826271">
    <property type="component" value="Unassembled WGS sequence"/>
</dbReference>
<name>A0AAV6X6T0_9LAMI</name>
<reference evidence="1" key="1">
    <citation type="submission" date="2019-10" db="EMBL/GenBank/DDBJ databases">
        <authorList>
            <person name="Zhang R."/>
            <person name="Pan Y."/>
            <person name="Wang J."/>
            <person name="Ma R."/>
            <person name="Yu S."/>
        </authorList>
    </citation>
    <scope>NUCLEOTIDE SEQUENCE</scope>
    <source>
        <strain evidence="1">LA-IB0</strain>
        <tissue evidence="1">Leaf</tissue>
    </source>
</reference>
<accession>A0AAV6X6T0</accession>
<gene>
    <name evidence="1" type="ORF">BUALT_Bualt10G0045800</name>
</gene>
<proteinExistence type="predicted"/>
<sequence>MCLKSPVHNFFTKLTFIVNLVNASSKRHDQLRDAQASIIDDLIANNELETGSGLNQIGTLQRVSDTRWSSHMASIRSILKMYDATYSVLQSITKEGNYSQRGDAHAACDAMTSHE</sequence>
<dbReference type="PANTHER" id="PTHR11697:SF230">
    <property type="entry name" value="ZINC FINGER, MYM DOMAIN CONTAINING 1"/>
    <property type="match status" value="1"/>
</dbReference>
<dbReference type="PANTHER" id="PTHR11697">
    <property type="entry name" value="GENERAL TRANSCRIPTION FACTOR 2-RELATED ZINC FINGER PROTEIN"/>
    <property type="match status" value="1"/>
</dbReference>
<organism evidence="1 2">
    <name type="scientific">Buddleja alternifolia</name>
    <dbReference type="NCBI Taxonomy" id="168488"/>
    <lineage>
        <taxon>Eukaryota</taxon>
        <taxon>Viridiplantae</taxon>
        <taxon>Streptophyta</taxon>
        <taxon>Embryophyta</taxon>
        <taxon>Tracheophyta</taxon>
        <taxon>Spermatophyta</taxon>
        <taxon>Magnoliopsida</taxon>
        <taxon>eudicotyledons</taxon>
        <taxon>Gunneridae</taxon>
        <taxon>Pentapetalae</taxon>
        <taxon>asterids</taxon>
        <taxon>lamiids</taxon>
        <taxon>Lamiales</taxon>
        <taxon>Scrophulariaceae</taxon>
        <taxon>Buddlejeae</taxon>
        <taxon>Buddleja</taxon>
    </lineage>
</organism>
<dbReference type="EMBL" id="WHWC01000010">
    <property type="protein sequence ID" value="KAG8374920.1"/>
    <property type="molecule type" value="Genomic_DNA"/>
</dbReference>
<comment type="caution">
    <text evidence="1">The sequence shown here is derived from an EMBL/GenBank/DDBJ whole genome shotgun (WGS) entry which is preliminary data.</text>
</comment>
<keyword evidence="2" id="KW-1185">Reference proteome</keyword>
<evidence type="ECO:0000313" key="1">
    <source>
        <dbReference type="EMBL" id="KAG8374920.1"/>
    </source>
</evidence>
<dbReference type="AlphaFoldDB" id="A0AAV6X6T0"/>